<reference evidence="1 2" key="1">
    <citation type="submission" date="2023-02" db="EMBL/GenBank/DDBJ databases">
        <title>Evolution of Hrp T3SS in non-pathogenic Pseudomonas fluorescens.</title>
        <authorList>
            <person name="Liao K."/>
            <person name="Wei H."/>
            <person name="Gu Y."/>
        </authorList>
    </citation>
    <scope>NUCLEOTIDE SEQUENCE [LARGE SCALE GENOMIC DNA]</scope>
    <source>
        <strain evidence="1 2">FP2043</strain>
    </source>
</reference>
<name>A0ABY9FZS1_9PSED</name>
<sequence>MSVIYAIFNNDGLFQQMLISGVHAIPDGAVKLSDDLSTRILQQPNSIWRIDDSGAITSTEPDSIPPTREQIEALRLRSYADPLSGSDRYFAEAQRMQVMNEPGWEAVRAAGVARFEEIQAQYPWASVDEPL</sequence>
<proteinExistence type="predicted"/>
<organism evidence="1 2">
    <name type="scientific">Pseudomonas lurida</name>
    <dbReference type="NCBI Taxonomy" id="244566"/>
    <lineage>
        <taxon>Bacteria</taxon>
        <taxon>Pseudomonadati</taxon>
        <taxon>Pseudomonadota</taxon>
        <taxon>Gammaproteobacteria</taxon>
        <taxon>Pseudomonadales</taxon>
        <taxon>Pseudomonadaceae</taxon>
        <taxon>Pseudomonas</taxon>
    </lineage>
</organism>
<dbReference type="RefSeq" id="WP_305390406.1">
    <property type="nucleotide sequence ID" value="NZ_CP117450.1"/>
</dbReference>
<evidence type="ECO:0000313" key="1">
    <source>
        <dbReference type="EMBL" id="WLH08806.1"/>
    </source>
</evidence>
<evidence type="ECO:0008006" key="3">
    <source>
        <dbReference type="Google" id="ProtNLM"/>
    </source>
</evidence>
<accession>A0ABY9FZS1</accession>
<dbReference type="EMBL" id="CP117450">
    <property type="protein sequence ID" value="WLH08806.1"/>
    <property type="molecule type" value="Genomic_DNA"/>
</dbReference>
<dbReference type="Proteomes" id="UP001236748">
    <property type="component" value="Chromosome"/>
</dbReference>
<keyword evidence="2" id="KW-1185">Reference proteome</keyword>
<evidence type="ECO:0000313" key="2">
    <source>
        <dbReference type="Proteomes" id="UP001236748"/>
    </source>
</evidence>
<protein>
    <recommendedName>
        <fullName evidence="3">Phage tail assembly chaperone</fullName>
    </recommendedName>
</protein>
<gene>
    <name evidence="1" type="ORF">PSH67_09095</name>
</gene>